<dbReference type="Proteomes" id="UP000305238">
    <property type="component" value="Unassembled WGS sequence"/>
</dbReference>
<evidence type="ECO:0000313" key="3">
    <source>
        <dbReference type="EMBL" id="TMR42228.1"/>
    </source>
</evidence>
<feature type="transmembrane region" description="Helical" evidence="2">
    <location>
        <begin position="20"/>
        <end position="37"/>
    </location>
</feature>
<comment type="caution">
    <text evidence="3">The sequence shown here is derived from an EMBL/GenBank/DDBJ whole genome shotgun (WGS) entry which is preliminary data.</text>
</comment>
<gene>
    <name evidence="3" type="ORF">ETD96_01370</name>
</gene>
<evidence type="ECO:0000313" key="4">
    <source>
        <dbReference type="Proteomes" id="UP000305238"/>
    </source>
</evidence>
<dbReference type="OrthoDB" id="3480942at2"/>
<protein>
    <submittedName>
        <fullName evidence="3">Uncharacterized protein</fullName>
    </submittedName>
</protein>
<keyword evidence="2" id="KW-0812">Transmembrane</keyword>
<organism evidence="3 4">
    <name type="scientific">Actinomadura geliboluensis</name>
    <dbReference type="NCBI Taxonomy" id="882440"/>
    <lineage>
        <taxon>Bacteria</taxon>
        <taxon>Bacillati</taxon>
        <taxon>Actinomycetota</taxon>
        <taxon>Actinomycetes</taxon>
        <taxon>Streptosporangiales</taxon>
        <taxon>Thermomonosporaceae</taxon>
        <taxon>Actinomadura</taxon>
    </lineage>
</organism>
<reference evidence="3 4" key="1">
    <citation type="submission" date="2019-05" db="EMBL/GenBank/DDBJ databases">
        <title>Draft genome sequence of Actinomadura geliboluensis A8036.</title>
        <authorList>
            <person name="Saricaoglu S."/>
            <person name="Isik K."/>
        </authorList>
    </citation>
    <scope>NUCLEOTIDE SEQUENCE [LARGE SCALE GENOMIC DNA]</scope>
    <source>
        <strain evidence="3 4">A8036</strain>
    </source>
</reference>
<evidence type="ECO:0000256" key="2">
    <source>
        <dbReference type="SAM" id="Phobius"/>
    </source>
</evidence>
<evidence type="ECO:0000256" key="1">
    <source>
        <dbReference type="SAM" id="Coils"/>
    </source>
</evidence>
<keyword evidence="2" id="KW-1133">Transmembrane helix</keyword>
<sequence>MRIPRRVDASLEWLEKHIGALAATVAMIITAASTLWLPSFAGFIPGLAIGGLFVHLRLTKRLAKARRDVDDLLRDNGALRHRNTILTSGVIAQDTQMTHKFVPIGETVAEAQDTHGTLPLPQDGTGSTA</sequence>
<dbReference type="AlphaFoldDB" id="A0A5S4HAE1"/>
<keyword evidence="4" id="KW-1185">Reference proteome</keyword>
<feature type="coiled-coil region" evidence="1">
    <location>
        <begin position="55"/>
        <end position="82"/>
    </location>
</feature>
<accession>A0A5S4HAE1</accession>
<keyword evidence="1" id="KW-0175">Coiled coil</keyword>
<proteinExistence type="predicted"/>
<dbReference type="RefSeq" id="WP_138632693.1">
    <property type="nucleotide sequence ID" value="NZ_JASWDG010000034.1"/>
</dbReference>
<name>A0A5S4HAE1_9ACTN</name>
<keyword evidence="2" id="KW-0472">Membrane</keyword>
<dbReference type="EMBL" id="VCKZ01000004">
    <property type="protein sequence ID" value="TMR42228.1"/>
    <property type="molecule type" value="Genomic_DNA"/>
</dbReference>
<feature type="transmembrane region" description="Helical" evidence="2">
    <location>
        <begin position="43"/>
        <end position="59"/>
    </location>
</feature>